<dbReference type="InterPro" id="IPR036271">
    <property type="entry name" value="Tet_transcr_reg_TetR-rel_C_sf"/>
</dbReference>
<keyword evidence="2" id="KW-0805">Transcription regulation</keyword>
<dbReference type="InterPro" id="IPR039538">
    <property type="entry name" value="BetI_C"/>
</dbReference>
<organism evidence="8 9">
    <name type="scientific">Agromyces seonyuensis</name>
    <dbReference type="NCBI Taxonomy" id="2662446"/>
    <lineage>
        <taxon>Bacteria</taxon>
        <taxon>Bacillati</taxon>
        <taxon>Actinomycetota</taxon>
        <taxon>Actinomycetes</taxon>
        <taxon>Micrococcales</taxon>
        <taxon>Microbacteriaceae</taxon>
        <taxon>Agromyces</taxon>
    </lineage>
</organism>
<dbReference type="PANTHER" id="PTHR47506:SF6">
    <property type="entry name" value="HTH-TYPE TRANSCRIPTIONAL REPRESSOR NEMR"/>
    <property type="match status" value="1"/>
</dbReference>
<keyword evidence="9" id="KW-1185">Reference proteome</keyword>
<evidence type="ECO:0000313" key="8">
    <source>
        <dbReference type="EMBL" id="MWB98506.1"/>
    </source>
</evidence>
<evidence type="ECO:0000259" key="7">
    <source>
        <dbReference type="PROSITE" id="PS50977"/>
    </source>
</evidence>
<gene>
    <name evidence="8" type="ORF">GB864_08090</name>
</gene>
<dbReference type="Pfam" id="PF13977">
    <property type="entry name" value="TetR_C_6"/>
    <property type="match status" value="1"/>
</dbReference>
<name>A0A6I4NVN7_9MICO</name>
<dbReference type="InterPro" id="IPR001647">
    <property type="entry name" value="HTH_TetR"/>
</dbReference>
<accession>A0A6I4NVN7</accession>
<dbReference type="Proteomes" id="UP000438182">
    <property type="component" value="Unassembled WGS sequence"/>
</dbReference>
<protein>
    <submittedName>
        <fullName evidence="8">TetR family transcriptional regulator</fullName>
    </submittedName>
</protein>
<feature type="domain" description="HTH tetR-type" evidence="7">
    <location>
        <begin position="252"/>
        <end position="312"/>
    </location>
</feature>
<evidence type="ECO:0000313" key="9">
    <source>
        <dbReference type="Proteomes" id="UP000438182"/>
    </source>
</evidence>
<keyword evidence="1" id="KW-0678">Repressor</keyword>
<evidence type="ECO:0000256" key="1">
    <source>
        <dbReference type="ARBA" id="ARBA00022491"/>
    </source>
</evidence>
<dbReference type="AlphaFoldDB" id="A0A6I4NVN7"/>
<sequence>MRTAAAGGTTPTVDDAPTPRTGSRADRTAQTRERIVRAAAETFIAQGYRATSLRDIAAAADLSHPGLLKHFRTKDELLMAVVDVFEDRNEAALALEVEQAEGGALLFEVLAERNDRTPGYLPLFAALAGEASNPSHPAHAHMRERYRRIVSFAADGLAEAVDHDLVSADRDPVGEAVRLSAAWDGLQVLSQYLPDRISIPSALAARQDDLALPVGWIPLEDPEPRAAASAMPGVEPLVPAEAGVAAGYRTGRERRARILADASALFAQEGYGDTSLRDLAERVGVSKSALLHHFPTKEALLGEVLLERDRRVDAMITNPVTGRAVDDLRALPAGAAHSSEHEPGLVELYAVLSCEAVPSEHTAHDYFVRRFGTALASFTALFRAAQADGDLPSHRDPESEAIWLVALWDGLQYQWLYDHDGVDIGAHLAAHLADVLPER</sequence>
<dbReference type="Pfam" id="PF00440">
    <property type="entry name" value="TetR_N"/>
    <property type="match status" value="2"/>
</dbReference>
<dbReference type="PRINTS" id="PR00455">
    <property type="entry name" value="HTHTETR"/>
</dbReference>
<keyword evidence="3 5" id="KW-0238">DNA-binding</keyword>
<proteinExistence type="predicted"/>
<dbReference type="PANTHER" id="PTHR47506">
    <property type="entry name" value="TRANSCRIPTIONAL REGULATORY PROTEIN"/>
    <property type="match status" value="1"/>
</dbReference>
<dbReference type="EMBL" id="WSTA01000028">
    <property type="protein sequence ID" value="MWB98506.1"/>
    <property type="molecule type" value="Genomic_DNA"/>
</dbReference>
<dbReference type="Gene3D" id="1.10.357.10">
    <property type="entry name" value="Tetracycline Repressor, domain 2"/>
    <property type="match status" value="2"/>
</dbReference>
<evidence type="ECO:0000256" key="5">
    <source>
        <dbReference type="PROSITE-ProRule" id="PRU00335"/>
    </source>
</evidence>
<dbReference type="PROSITE" id="PS50977">
    <property type="entry name" value="HTH_TETR_2"/>
    <property type="match status" value="2"/>
</dbReference>
<dbReference type="GO" id="GO:0003677">
    <property type="term" value="F:DNA binding"/>
    <property type="evidence" value="ECO:0007669"/>
    <property type="project" value="UniProtKB-UniRule"/>
</dbReference>
<keyword evidence="4" id="KW-0804">Transcription</keyword>
<dbReference type="InterPro" id="IPR009057">
    <property type="entry name" value="Homeodomain-like_sf"/>
</dbReference>
<comment type="caution">
    <text evidence="8">The sequence shown here is derived from an EMBL/GenBank/DDBJ whole genome shotgun (WGS) entry which is preliminary data.</text>
</comment>
<evidence type="ECO:0000256" key="4">
    <source>
        <dbReference type="ARBA" id="ARBA00023163"/>
    </source>
</evidence>
<evidence type="ECO:0000256" key="2">
    <source>
        <dbReference type="ARBA" id="ARBA00023015"/>
    </source>
</evidence>
<evidence type="ECO:0000256" key="6">
    <source>
        <dbReference type="SAM" id="MobiDB-lite"/>
    </source>
</evidence>
<reference evidence="8 9" key="1">
    <citation type="submission" date="2019-12" db="EMBL/GenBank/DDBJ databases">
        <authorList>
            <person name="Kim Y.S."/>
        </authorList>
    </citation>
    <scope>NUCLEOTIDE SEQUENCE [LARGE SCALE GENOMIC DNA]</scope>
    <source>
        <strain evidence="8 9">MMS17-SY077</strain>
    </source>
</reference>
<dbReference type="SUPFAM" id="SSF46689">
    <property type="entry name" value="Homeodomain-like"/>
    <property type="match status" value="2"/>
</dbReference>
<feature type="DNA-binding region" description="H-T-H motif" evidence="5">
    <location>
        <begin position="52"/>
        <end position="71"/>
    </location>
</feature>
<feature type="domain" description="HTH tetR-type" evidence="7">
    <location>
        <begin position="29"/>
        <end position="89"/>
    </location>
</feature>
<evidence type="ECO:0000256" key="3">
    <source>
        <dbReference type="ARBA" id="ARBA00023125"/>
    </source>
</evidence>
<dbReference type="SUPFAM" id="SSF48498">
    <property type="entry name" value="Tetracyclin repressor-like, C-terminal domain"/>
    <property type="match status" value="2"/>
</dbReference>
<feature type="DNA-binding region" description="H-T-H motif" evidence="5">
    <location>
        <begin position="275"/>
        <end position="294"/>
    </location>
</feature>
<feature type="region of interest" description="Disordered" evidence="6">
    <location>
        <begin position="1"/>
        <end position="31"/>
    </location>
</feature>